<dbReference type="SUPFAM" id="SSF47807">
    <property type="entry name" value="5' to 3' exonuclease, C-terminal subdomain"/>
    <property type="match status" value="1"/>
</dbReference>
<evidence type="ECO:0000256" key="15">
    <source>
        <dbReference type="ARBA" id="ARBA00023242"/>
    </source>
</evidence>
<comment type="subunit">
    <text evidence="18">Interacts with the MLH1-PMS2 heterodimer via MLH1. Interacts with MSH3. Interacts with the MSH2-MSH6 heterodimer via MSH2, and this interaction may increase the processivity of the 5'-&gt;3' exonuclease activity. Interacts with PCNA, and this interaction may both stimulate the cryptic 3'-&gt;5' exonuclease activity and suppress the 5'-&gt;3' exonuclease activity. Interacts with WRN, and this interaction stimulates both the 5'-&gt;3' exonuclease activity and cleavage of 5'-overhanging flap structures. Interacts with RECQL/RECQ1, and this interaction stimulates cleavage of 5'-overhanging flap structures. Interacts with DNA helicase ZGRF1; the interaction is increased following DNA damage induction.</text>
</comment>
<keyword evidence="2" id="KW-0597">Phosphoprotein</keyword>
<keyword evidence="10" id="KW-0391">Immunity</keyword>
<evidence type="ECO:0000256" key="11">
    <source>
        <dbReference type="ARBA" id="ARBA00022990"/>
    </source>
</evidence>
<evidence type="ECO:0000256" key="13">
    <source>
        <dbReference type="ARBA" id="ARBA00023128"/>
    </source>
</evidence>
<evidence type="ECO:0000256" key="10">
    <source>
        <dbReference type="ARBA" id="ARBA00022859"/>
    </source>
</evidence>
<dbReference type="PANTHER" id="PTHR11081:SF8">
    <property type="entry name" value="EXONUCLEASE 1"/>
    <property type="match status" value="1"/>
</dbReference>
<accession>A0A6G0XD83</accession>
<dbReference type="EC" id="3.1.-.-" evidence="19"/>
<dbReference type="PRINTS" id="PR00853">
    <property type="entry name" value="XPGRADSUPER"/>
</dbReference>
<evidence type="ECO:0000256" key="5">
    <source>
        <dbReference type="ARBA" id="ARBA00022759"/>
    </source>
</evidence>
<evidence type="ECO:0000256" key="3">
    <source>
        <dbReference type="ARBA" id="ARBA00022722"/>
    </source>
</evidence>
<evidence type="ECO:0000256" key="1">
    <source>
        <dbReference type="ARBA" id="ARBA00004123"/>
    </source>
</evidence>
<organism evidence="23 24">
    <name type="scientific">Aphanomyces euteiches</name>
    <dbReference type="NCBI Taxonomy" id="100861"/>
    <lineage>
        <taxon>Eukaryota</taxon>
        <taxon>Sar</taxon>
        <taxon>Stramenopiles</taxon>
        <taxon>Oomycota</taxon>
        <taxon>Saprolegniomycetes</taxon>
        <taxon>Saprolegniales</taxon>
        <taxon>Verrucalvaceae</taxon>
        <taxon>Aphanomyces</taxon>
    </lineage>
</organism>
<keyword evidence="24" id="KW-1185">Reference proteome</keyword>
<keyword evidence="8 19" id="KW-0269">Exonuclease</keyword>
<feature type="region of interest" description="Disordered" evidence="20">
    <location>
        <begin position="379"/>
        <end position="408"/>
    </location>
</feature>
<dbReference type="InterPro" id="IPR036279">
    <property type="entry name" value="5-3_exonuclease_C_sf"/>
</dbReference>
<protein>
    <recommendedName>
        <fullName evidence="19">Exonuclease 1</fullName>
        <ecNumber evidence="19">3.1.-.-</ecNumber>
    </recommendedName>
</protein>
<evidence type="ECO:0000256" key="17">
    <source>
        <dbReference type="ARBA" id="ARBA00057694"/>
    </source>
</evidence>
<dbReference type="PROSITE" id="PS00842">
    <property type="entry name" value="XPG_2"/>
    <property type="match status" value="1"/>
</dbReference>
<dbReference type="FunFam" id="1.10.150.20:FF:000011">
    <property type="entry name" value="exonuclease 1"/>
    <property type="match status" value="1"/>
</dbReference>
<evidence type="ECO:0000256" key="2">
    <source>
        <dbReference type="ARBA" id="ARBA00022553"/>
    </source>
</evidence>
<dbReference type="EMBL" id="VJMJ01000079">
    <property type="protein sequence ID" value="KAF0738141.1"/>
    <property type="molecule type" value="Genomic_DNA"/>
</dbReference>
<sequence>MGVKDLLIHLRGIMNETHLSRYRGKRAGIDISGWLYAGAVSCASELAIAASKGVNPLDVEHTEPYEMHCIARLELLLKYDITPIVVFEGRTPPTKAATNAGRNRERALHLHKGFQLLAEGEREKSRREFTRAVKVTTDMARKFRRTLAKKHPSIECIIAPYEADAELAFLSKMQYVDIVISEDADCVPYGCKTVLFKLNSQGQAEEFRRRHIGACENFSFVGWSDLMFLQLCVLAGCDYCPTIPNVGFVTAYKIVKECKTPDKILEYLGRTYGTDLPPAFAASFFQALLTFRHQIVYDPENKSAAMLNDWNTSEDDVLPWFEVEPESYLGNVSISNSIARGIAEGNLNPTTYAPYEDSRATAAFDRTPIRPVVHVTLKRPLPPRSRNTHRRKQLKTRAGIDSDISVEV</sequence>
<dbReference type="InterPro" id="IPR044752">
    <property type="entry name" value="PIN-like_EXO1"/>
</dbReference>
<feature type="domain" description="XPG N-terminal" evidence="22">
    <location>
        <begin position="1"/>
        <end position="109"/>
    </location>
</feature>
<proteinExistence type="inferred from homology"/>
<evidence type="ECO:0000313" key="23">
    <source>
        <dbReference type="EMBL" id="KAF0738141.1"/>
    </source>
</evidence>
<comment type="function">
    <text evidence="17">5'-&gt;3' double-stranded DNA exonuclease which may also possess a cryptic 3'-&gt;5' double-stranded DNA exonuclease activity. Functions in DNA mismatch repair (MMR) to excise mismatch-containing DNA tracts directed by strand breaks located either 5' or 3' to the mismatch. Also exhibits endonuclease activity against 5'-overhanging flap structures similar to those generated by displacement synthesis when DNA polymerase encounters the 5'-end of a downstream Okazaki fragment. Required for somatic hypermutation (SHM) and class switch recombination (CSR) of immunoglobulin genes. Essential for male and female meiosis.</text>
</comment>
<keyword evidence="13" id="KW-0496">Mitochondrion</keyword>
<evidence type="ECO:0000256" key="18">
    <source>
        <dbReference type="ARBA" id="ARBA00064664"/>
    </source>
</evidence>
<evidence type="ECO:0000259" key="22">
    <source>
        <dbReference type="SMART" id="SM00485"/>
    </source>
</evidence>
<dbReference type="Pfam" id="PF00752">
    <property type="entry name" value="XPG_N"/>
    <property type="match status" value="1"/>
</dbReference>
<dbReference type="GO" id="GO:0017108">
    <property type="term" value="F:5'-flap endonuclease activity"/>
    <property type="evidence" value="ECO:0007669"/>
    <property type="project" value="TreeGrafter"/>
</dbReference>
<evidence type="ECO:0000256" key="8">
    <source>
        <dbReference type="ARBA" id="ARBA00022839"/>
    </source>
</evidence>
<dbReference type="InterPro" id="IPR006086">
    <property type="entry name" value="XPG-I_dom"/>
</dbReference>
<evidence type="ECO:0000256" key="14">
    <source>
        <dbReference type="ARBA" id="ARBA00023204"/>
    </source>
</evidence>
<dbReference type="Gene3D" id="3.40.50.1010">
    <property type="entry name" value="5'-nuclease"/>
    <property type="match status" value="1"/>
</dbReference>
<dbReference type="VEuPathDB" id="FungiDB:AeMF1_018070"/>
<keyword evidence="15 19" id="KW-0539">Nucleus</keyword>
<feature type="compositionally biased region" description="Basic residues" evidence="20">
    <location>
        <begin position="386"/>
        <end position="395"/>
    </location>
</feature>
<dbReference type="GO" id="GO:0005634">
    <property type="term" value="C:nucleus"/>
    <property type="evidence" value="ECO:0007669"/>
    <property type="project" value="UniProtKB-SubCell"/>
</dbReference>
<evidence type="ECO:0000313" key="24">
    <source>
        <dbReference type="Proteomes" id="UP000481153"/>
    </source>
</evidence>
<keyword evidence="16" id="KW-0469">Meiosis</keyword>
<evidence type="ECO:0000259" key="21">
    <source>
        <dbReference type="SMART" id="SM00484"/>
    </source>
</evidence>
<evidence type="ECO:0000256" key="19">
    <source>
        <dbReference type="RuleBase" id="RU910737"/>
    </source>
</evidence>
<dbReference type="SMART" id="SM00484">
    <property type="entry name" value="XPGI"/>
    <property type="match status" value="1"/>
</dbReference>
<evidence type="ECO:0000256" key="20">
    <source>
        <dbReference type="SAM" id="MobiDB-lite"/>
    </source>
</evidence>
<keyword evidence="19" id="KW-0228">DNA excision</keyword>
<dbReference type="InterPro" id="IPR019974">
    <property type="entry name" value="XPG_CS"/>
</dbReference>
<comment type="cofactor">
    <cofactor evidence="19">
        <name>Mg(2+)</name>
        <dbReference type="ChEBI" id="CHEBI:18420"/>
    </cofactor>
    <text evidence="19">Binds 2 magnesium ions per subunit. They probably participate in the reaction catalyzed by the enzyme. May bind an additional third magnesium ion after substrate binding.</text>
</comment>
<keyword evidence="7 19" id="KW-0378">Hydrolase</keyword>
<dbReference type="CDD" id="cd09901">
    <property type="entry name" value="H3TH_FEN1-like"/>
    <property type="match status" value="1"/>
</dbReference>
<dbReference type="CDD" id="cd09857">
    <property type="entry name" value="PIN_EXO1"/>
    <property type="match status" value="1"/>
</dbReference>
<dbReference type="InterPro" id="IPR006085">
    <property type="entry name" value="XPG_DNA_repair_N"/>
</dbReference>
<gene>
    <name evidence="23" type="ORF">Ae201684_006123</name>
</gene>
<feature type="domain" description="XPG-I" evidence="21">
    <location>
        <begin position="150"/>
        <end position="220"/>
    </location>
</feature>
<keyword evidence="9 19" id="KW-0460">Magnesium</keyword>
<dbReference type="InterPro" id="IPR006084">
    <property type="entry name" value="XPG/Rad2"/>
</dbReference>
<evidence type="ECO:0000256" key="4">
    <source>
        <dbReference type="ARBA" id="ARBA00022723"/>
    </source>
</evidence>
<dbReference type="GO" id="GO:0046872">
    <property type="term" value="F:metal ion binding"/>
    <property type="evidence" value="ECO:0007669"/>
    <property type="project" value="UniProtKB-UniRule"/>
</dbReference>
<dbReference type="InterPro" id="IPR029060">
    <property type="entry name" value="PIN-like_dom_sf"/>
</dbReference>
<reference evidence="23 24" key="1">
    <citation type="submission" date="2019-07" db="EMBL/GenBank/DDBJ databases">
        <title>Genomics analysis of Aphanomyces spp. identifies a new class of oomycete effector associated with host adaptation.</title>
        <authorList>
            <person name="Gaulin E."/>
        </authorList>
    </citation>
    <scope>NUCLEOTIDE SEQUENCE [LARGE SCALE GENOMIC DNA]</scope>
    <source>
        <strain evidence="23 24">ATCC 201684</strain>
    </source>
</reference>
<dbReference type="SMART" id="SM00485">
    <property type="entry name" value="XPGN"/>
    <property type="match status" value="1"/>
</dbReference>
<dbReference type="AlphaFoldDB" id="A0A6G0XD83"/>
<keyword evidence="19" id="KW-0267">Excision nuclease</keyword>
<name>A0A6G0XD83_9STRA</name>
<keyword evidence="6 19" id="KW-0227">DNA damage</keyword>
<dbReference type="GO" id="GO:0006281">
    <property type="term" value="P:DNA repair"/>
    <property type="evidence" value="ECO:0007669"/>
    <property type="project" value="UniProtKB-UniRule"/>
</dbReference>
<comment type="similarity">
    <text evidence="19">Belongs to the XPG/RAD2 endonuclease family. EXO1 subfamily.</text>
</comment>
<comment type="subcellular location">
    <subcellularLocation>
        <location evidence="1 19">Nucleus</location>
    </subcellularLocation>
</comment>
<keyword evidence="5" id="KW-0255">Endonuclease</keyword>
<evidence type="ECO:0000256" key="9">
    <source>
        <dbReference type="ARBA" id="ARBA00022842"/>
    </source>
</evidence>
<keyword evidence="11" id="KW-0007">Acetylation</keyword>
<dbReference type="FunFam" id="3.40.50.1010:FF:000111">
    <property type="entry name" value="Exonuclease 1"/>
    <property type="match status" value="1"/>
</dbReference>
<evidence type="ECO:0000256" key="7">
    <source>
        <dbReference type="ARBA" id="ARBA00022801"/>
    </source>
</evidence>
<dbReference type="GO" id="GO:0035312">
    <property type="term" value="F:5'-3' DNA exonuclease activity"/>
    <property type="evidence" value="ECO:0007669"/>
    <property type="project" value="UniProtKB-UniRule"/>
</dbReference>
<dbReference type="PANTHER" id="PTHR11081">
    <property type="entry name" value="FLAP ENDONUCLEASE FAMILY MEMBER"/>
    <property type="match status" value="1"/>
</dbReference>
<dbReference type="GO" id="GO:0002376">
    <property type="term" value="P:immune system process"/>
    <property type="evidence" value="ECO:0007669"/>
    <property type="project" value="UniProtKB-KW"/>
</dbReference>
<dbReference type="SUPFAM" id="SSF88723">
    <property type="entry name" value="PIN domain-like"/>
    <property type="match status" value="1"/>
</dbReference>
<evidence type="ECO:0000256" key="12">
    <source>
        <dbReference type="ARBA" id="ARBA00023125"/>
    </source>
</evidence>
<keyword evidence="3 19" id="KW-0540">Nuclease</keyword>
<dbReference type="GO" id="GO:0003677">
    <property type="term" value="F:DNA binding"/>
    <property type="evidence" value="ECO:0007669"/>
    <property type="project" value="UniProtKB-UniRule"/>
</dbReference>
<dbReference type="GO" id="GO:0051321">
    <property type="term" value="P:meiotic cell cycle"/>
    <property type="evidence" value="ECO:0007669"/>
    <property type="project" value="UniProtKB-KW"/>
</dbReference>
<keyword evidence="14 19" id="KW-0234">DNA repair</keyword>
<dbReference type="Proteomes" id="UP000481153">
    <property type="component" value="Unassembled WGS sequence"/>
</dbReference>
<comment type="caution">
    <text evidence="23">The sequence shown here is derived from an EMBL/GenBank/DDBJ whole genome shotgun (WGS) entry which is preliminary data.</text>
</comment>
<keyword evidence="4 19" id="KW-0479">Metal-binding</keyword>
<keyword evidence="12 19" id="KW-0238">DNA-binding</keyword>
<dbReference type="Pfam" id="PF00867">
    <property type="entry name" value="XPG_I"/>
    <property type="match status" value="1"/>
</dbReference>
<evidence type="ECO:0000256" key="6">
    <source>
        <dbReference type="ARBA" id="ARBA00022763"/>
    </source>
</evidence>
<dbReference type="Gene3D" id="1.10.150.20">
    <property type="entry name" value="5' to 3' exonuclease, C-terminal subdomain"/>
    <property type="match status" value="1"/>
</dbReference>
<evidence type="ECO:0000256" key="16">
    <source>
        <dbReference type="ARBA" id="ARBA00023254"/>
    </source>
</evidence>